<dbReference type="Pfam" id="PF11292">
    <property type="entry name" value="DUF3093"/>
    <property type="match status" value="1"/>
</dbReference>
<feature type="transmembrane region" description="Helical" evidence="1">
    <location>
        <begin position="47"/>
        <end position="65"/>
    </location>
</feature>
<evidence type="ECO:0000256" key="1">
    <source>
        <dbReference type="SAM" id="Phobius"/>
    </source>
</evidence>
<keyword evidence="1" id="KW-0812">Transmembrane</keyword>
<proteinExistence type="predicted"/>
<evidence type="ECO:0000313" key="3">
    <source>
        <dbReference type="Proteomes" id="UP000231693"/>
    </source>
</evidence>
<keyword evidence="1" id="KW-0472">Membrane</keyword>
<dbReference type="Proteomes" id="UP000231693">
    <property type="component" value="Unassembled WGS sequence"/>
</dbReference>
<reference evidence="2 3" key="1">
    <citation type="submission" date="2017-11" db="EMBL/GenBank/DDBJ databases">
        <title>Genomic Encyclopedia of Archaeal and Bacterial Type Strains, Phase II (KMG-II): From Individual Species to Whole Genera.</title>
        <authorList>
            <person name="Goeker M."/>
        </authorList>
    </citation>
    <scope>NUCLEOTIDE SEQUENCE [LARGE SCALE GENOMIC DNA]</scope>
    <source>
        <strain evidence="2 3">DSM 25478</strain>
    </source>
</reference>
<feature type="transmembrane region" description="Helical" evidence="1">
    <location>
        <begin position="20"/>
        <end position="41"/>
    </location>
</feature>
<comment type="caution">
    <text evidence="2">The sequence shown here is derived from an EMBL/GenBank/DDBJ whole genome shotgun (WGS) entry which is preliminary data.</text>
</comment>
<organism evidence="2 3">
    <name type="scientific">Sediminihabitans luteus</name>
    <dbReference type="NCBI Taxonomy" id="1138585"/>
    <lineage>
        <taxon>Bacteria</taxon>
        <taxon>Bacillati</taxon>
        <taxon>Actinomycetota</taxon>
        <taxon>Actinomycetes</taxon>
        <taxon>Micrococcales</taxon>
        <taxon>Cellulomonadaceae</taxon>
        <taxon>Sediminihabitans</taxon>
    </lineage>
</organism>
<dbReference type="EMBL" id="PGFE01000002">
    <property type="protein sequence ID" value="PJJ74086.1"/>
    <property type="molecule type" value="Genomic_DNA"/>
</dbReference>
<name>A0A2M9CQ88_9CELL</name>
<accession>A0A2M9CQ88</accession>
<dbReference type="InterPro" id="IPR021443">
    <property type="entry name" value="DUF3093"/>
</dbReference>
<keyword evidence="1" id="KW-1133">Transmembrane helix</keyword>
<dbReference type="OrthoDB" id="3217020at2"/>
<keyword evidence="3" id="KW-1185">Reference proteome</keyword>
<evidence type="ECO:0000313" key="2">
    <source>
        <dbReference type="EMBL" id="PJJ74086.1"/>
    </source>
</evidence>
<protein>
    <recommendedName>
        <fullName evidence="4">DUF3093 family protein</fullName>
    </recommendedName>
</protein>
<gene>
    <name evidence="2" type="ORF">CLV28_1575</name>
</gene>
<evidence type="ECO:0008006" key="4">
    <source>
        <dbReference type="Google" id="ProtNLM"/>
    </source>
</evidence>
<sequence>MMAGMTTPSATAPRLHERLVPGPGAVAAAFGLGLFVVLATLPLGVGISLGLAVAATVGALVLLWLTSPVVSVDDAELRAGSARIPLAALGEARAVDRDGLRHELGRGLDARAYVCHRPWARAAVRVPIVDPADPTPYWLVSTRRPDALADAIDAARGAVAGGAAGNAAAGGNAAADGNVVADGADPA</sequence>
<dbReference type="AlphaFoldDB" id="A0A2M9CQ88"/>